<dbReference type="CDD" id="cd00093">
    <property type="entry name" value="HTH_XRE"/>
    <property type="match status" value="1"/>
</dbReference>
<sequence>MSRLDLRGAMLHLSVVIGAPDPGEQACQHLRTSGLPTMANPTPKPKQTTAIDHGVGSRIAFLRAANGLSQSALASALGVSFQQVQKYETGKNRVGAGRLQAIAERLGVPVSSFFEPEPEASTENGPALLRVAGAVEILRAYNQIADDQMRRDVLSLVKSAARIGQLRSADEAAPQSPTATRNA</sequence>
<evidence type="ECO:0000313" key="2">
    <source>
        <dbReference type="EMBL" id="MBA9064007.1"/>
    </source>
</evidence>
<dbReference type="SMART" id="SM00530">
    <property type="entry name" value="HTH_XRE"/>
    <property type="match status" value="1"/>
</dbReference>
<feature type="domain" description="HTH cro/C1-type" evidence="1">
    <location>
        <begin position="59"/>
        <end position="113"/>
    </location>
</feature>
<dbReference type="Gene3D" id="1.10.260.40">
    <property type="entry name" value="lambda repressor-like DNA-binding domains"/>
    <property type="match status" value="1"/>
</dbReference>
<name>A0ABR6DD44_9HYPH</name>
<dbReference type="Pfam" id="PF01381">
    <property type="entry name" value="HTH_3"/>
    <property type="match status" value="1"/>
</dbReference>
<comment type="caution">
    <text evidence="2">The sequence shown here is derived from an EMBL/GenBank/DDBJ whole genome shotgun (WGS) entry which is preliminary data.</text>
</comment>
<protein>
    <submittedName>
        <fullName evidence="2">Transcriptional regulator with XRE-family HTH domain</fullName>
    </submittedName>
</protein>
<dbReference type="PROSITE" id="PS50943">
    <property type="entry name" value="HTH_CROC1"/>
    <property type="match status" value="1"/>
</dbReference>
<dbReference type="Proteomes" id="UP000565455">
    <property type="component" value="Unassembled WGS sequence"/>
</dbReference>
<dbReference type="SUPFAM" id="SSF47413">
    <property type="entry name" value="lambda repressor-like DNA-binding domains"/>
    <property type="match status" value="1"/>
</dbReference>
<reference evidence="2 3" key="1">
    <citation type="submission" date="2020-08" db="EMBL/GenBank/DDBJ databases">
        <title>Genomic Encyclopedia of Type Strains, Phase IV (KMG-IV): sequencing the most valuable type-strain genomes for metagenomic binning, comparative biology and taxonomic classification.</title>
        <authorList>
            <person name="Goeker M."/>
        </authorList>
    </citation>
    <scope>NUCLEOTIDE SEQUENCE [LARGE SCALE GENOMIC DNA]</scope>
    <source>
        <strain evidence="2 3">DSM 5686</strain>
    </source>
</reference>
<evidence type="ECO:0000259" key="1">
    <source>
        <dbReference type="PROSITE" id="PS50943"/>
    </source>
</evidence>
<dbReference type="PANTHER" id="PTHR43236:SF2">
    <property type="entry name" value="BLL0069 PROTEIN"/>
    <property type="match status" value="1"/>
</dbReference>
<organism evidence="2 3">
    <name type="scientific">Methylobacterium fujisawaense</name>
    <dbReference type="NCBI Taxonomy" id="107400"/>
    <lineage>
        <taxon>Bacteria</taxon>
        <taxon>Pseudomonadati</taxon>
        <taxon>Pseudomonadota</taxon>
        <taxon>Alphaproteobacteria</taxon>
        <taxon>Hyphomicrobiales</taxon>
        <taxon>Methylobacteriaceae</taxon>
        <taxon>Methylobacterium</taxon>
    </lineage>
</organism>
<dbReference type="InterPro" id="IPR010982">
    <property type="entry name" value="Lambda_DNA-bd_dom_sf"/>
</dbReference>
<gene>
    <name evidence="2" type="ORF">GGQ91_003408</name>
</gene>
<accession>A0ABR6DD44</accession>
<dbReference type="InterPro" id="IPR052345">
    <property type="entry name" value="Rad_response_metalloprotease"/>
</dbReference>
<dbReference type="EMBL" id="JACJIM010000005">
    <property type="protein sequence ID" value="MBA9064007.1"/>
    <property type="molecule type" value="Genomic_DNA"/>
</dbReference>
<dbReference type="PANTHER" id="PTHR43236">
    <property type="entry name" value="ANTITOXIN HIGA1"/>
    <property type="match status" value="1"/>
</dbReference>
<proteinExistence type="predicted"/>
<evidence type="ECO:0000313" key="3">
    <source>
        <dbReference type="Proteomes" id="UP000565455"/>
    </source>
</evidence>
<keyword evidence="3" id="KW-1185">Reference proteome</keyword>
<dbReference type="InterPro" id="IPR001387">
    <property type="entry name" value="Cro/C1-type_HTH"/>
</dbReference>